<dbReference type="SUPFAM" id="SSF51735">
    <property type="entry name" value="NAD(P)-binding Rossmann-fold domains"/>
    <property type="match status" value="1"/>
</dbReference>
<dbReference type="Gene3D" id="3.40.50.720">
    <property type="entry name" value="NAD(P)-binding Rossmann-like Domain"/>
    <property type="match status" value="1"/>
</dbReference>
<dbReference type="InterPro" id="IPR036291">
    <property type="entry name" value="NAD(P)-bd_dom_sf"/>
</dbReference>
<gene>
    <name evidence="5" type="ORF">EH240_17725</name>
</gene>
<reference evidence="5 6" key="1">
    <citation type="submission" date="2018-11" db="EMBL/GenBank/DDBJ databases">
        <title>the genome of Mesorhizobium tamadayense DSM 28320.</title>
        <authorList>
            <person name="Gao J."/>
        </authorList>
    </citation>
    <scope>NUCLEOTIDE SEQUENCE [LARGE SCALE GENOMIC DNA]</scope>
    <source>
        <strain evidence="5 6">DSM 28320</strain>
    </source>
</reference>
<keyword evidence="6" id="KW-1185">Reference proteome</keyword>
<evidence type="ECO:0000256" key="2">
    <source>
        <dbReference type="ARBA" id="ARBA00022833"/>
    </source>
</evidence>
<sequence length="334" mass="37405">MPVLHNRVARLISPRRLILTCDAVSEDLPQDFVRIRIEFCGVCGTDRSFYLGHRDEGYPISLGHEHCGTVVAVGDQVTPYRVGDFVAIDPNFRCGSCVYCRTGAGHLCESSTVNWYSNRGYANFIDIKASYLLKLPEYRSRHLGALVEPLSVAIHAADISKCTLASEATLVLGVGGIGTLLVFNLLETQDGEIWIYDKERHKTAALKELYPSRIKILDSADDRVFKVIFETTGSSDGFLHGCALLAKLGRLIVVSRYHSDEPAIPDRLSWKQPNIYFVHLNGHGDSFARAAALIKRKWEPDHDYLLSFHPLSSIDDVFTKYEYLPANKKIISME</sequence>
<dbReference type="GO" id="GO:0008270">
    <property type="term" value="F:zinc ion binding"/>
    <property type="evidence" value="ECO:0007669"/>
    <property type="project" value="InterPro"/>
</dbReference>
<feature type="domain" description="Alcohol dehydrogenase-like N-terminal" evidence="4">
    <location>
        <begin position="32"/>
        <end position="137"/>
    </location>
</feature>
<dbReference type="InterPro" id="IPR050129">
    <property type="entry name" value="Zn_alcohol_dh"/>
</dbReference>
<comment type="caution">
    <text evidence="5">The sequence shown here is derived from an EMBL/GenBank/DDBJ whole genome shotgun (WGS) entry which is preliminary data.</text>
</comment>
<dbReference type="GO" id="GO:0016491">
    <property type="term" value="F:oxidoreductase activity"/>
    <property type="evidence" value="ECO:0007669"/>
    <property type="project" value="UniProtKB-KW"/>
</dbReference>
<dbReference type="PROSITE" id="PS00059">
    <property type="entry name" value="ADH_ZINC"/>
    <property type="match status" value="1"/>
</dbReference>
<dbReference type="InterPro" id="IPR011032">
    <property type="entry name" value="GroES-like_sf"/>
</dbReference>
<dbReference type="InterPro" id="IPR013154">
    <property type="entry name" value="ADH-like_N"/>
</dbReference>
<dbReference type="PANTHER" id="PTHR43401">
    <property type="entry name" value="L-THREONINE 3-DEHYDROGENASE"/>
    <property type="match status" value="1"/>
</dbReference>
<dbReference type="PANTHER" id="PTHR43401:SF2">
    <property type="entry name" value="L-THREONINE 3-DEHYDROGENASE"/>
    <property type="match status" value="1"/>
</dbReference>
<dbReference type="Proteomes" id="UP000273786">
    <property type="component" value="Unassembled WGS sequence"/>
</dbReference>
<name>A0A3P3FMP7_9HYPH</name>
<dbReference type="Pfam" id="PF08240">
    <property type="entry name" value="ADH_N"/>
    <property type="match status" value="1"/>
</dbReference>
<evidence type="ECO:0000256" key="3">
    <source>
        <dbReference type="ARBA" id="ARBA00023002"/>
    </source>
</evidence>
<dbReference type="EMBL" id="RQXT01000021">
    <property type="protein sequence ID" value="RRH99656.1"/>
    <property type="molecule type" value="Genomic_DNA"/>
</dbReference>
<dbReference type="OrthoDB" id="9806940at2"/>
<protein>
    <recommendedName>
        <fullName evidence="4">Alcohol dehydrogenase-like N-terminal domain-containing protein</fullName>
    </recommendedName>
</protein>
<dbReference type="InterPro" id="IPR002328">
    <property type="entry name" value="ADH_Zn_CS"/>
</dbReference>
<dbReference type="SUPFAM" id="SSF50129">
    <property type="entry name" value="GroES-like"/>
    <property type="match status" value="1"/>
</dbReference>
<organism evidence="5 6">
    <name type="scientific">Mesorhizobium tamadayense</name>
    <dbReference type="NCBI Taxonomy" id="425306"/>
    <lineage>
        <taxon>Bacteria</taxon>
        <taxon>Pseudomonadati</taxon>
        <taxon>Pseudomonadota</taxon>
        <taxon>Alphaproteobacteria</taxon>
        <taxon>Hyphomicrobiales</taxon>
        <taxon>Phyllobacteriaceae</taxon>
        <taxon>Mesorhizobium</taxon>
    </lineage>
</organism>
<evidence type="ECO:0000313" key="5">
    <source>
        <dbReference type="EMBL" id="RRH99656.1"/>
    </source>
</evidence>
<accession>A0A3P3FMP7</accession>
<evidence type="ECO:0000256" key="1">
    <source>
        <dbReference type="ARBA" id="ARBA00022723"/>
    </source>
</evidence>
<keyword evidence="3" id="KW-0560">Oxidoreductase</keyword>
<evidence type="ECO:0000259" key="4">
    <source>
        <dbReference type="Pfam" id="PF08240"/>
    </source>
</evidence>
<keyword evidence="2" id="KW-0862">Zinc</keyword>
<proteinExistence type="predicted"/>
<keyword evidence="1" id="KW-0479">Metal-binding</keyword>
<dbReference type="AlphaFoldDB" id="A0A3P3FMP7"/>
<dbReference type="Gene3D" id="3.90.180.10">
    <property type="entry name" value="Medium-chain alcohol dehydrogenases, catalytic domain"/>
    <property type="match status" value="1"/>
</dbReference>
<evidence type="ECO:0000313" key="6">
    <source>
        <dbReference type="Proteomes" id="UP000273786"/>
    </source>
</evidence>